<keyword evidence="3" id="KW-1185">Reference proteome</keyword>
<organism evidence="2 3">
    <name type="scientific">Gomphillus americanus</name>
    <dbReference type="NCBI Taxonomy" id="1940652"/>
    <lineage>
        <taxon>Eukaryota</taxon>
        <taxon>Fungi</taxon>
        <taxon>Dikarya</taxon>
        <taxon>Ascomycota</taxon>
        <taxon>Pezizomycotina</taxon>
        <taxon>Lecanoromycetes</taxon>
        <taxon>OSLEUM clade</taxon>
        <taxon>Ostropomycetidae</taxon>
        <taxon>Ostropales</taxon>
        <taxon>Graphidaceae</taxon>
        <taxon>Gomphilloideae</taxon>
        <taxon>Gomphillus</taxon>
    </lineage>
</organism>
<dbReference type="AlphaFoldDB" id="A0A8H3EIY6"/>
<feature type="compositionally biased region" description="Low complexity" evidence="1">
    <location>
        <begin position="7"/>
        <end position="26"/>
    </location>
</feature>
<feature type="region of interest" description="Disordered" evidence="1">
    <location>
        <begin position="1"/>
        <end position="45"/>
    </location>
</feature>
<reference evidence="2" key="1">
    <citation type="submission" date="2021-03" db="EMBL/GenBank/DDBJ databases">
        <authorList>
            <person name="Tagirdzhanova G."/>
        </authorList>
    </citation>
    <scope>NUCLEOTIDE SEQUENCE</scope>
</reference>
<feature type="compositionally biased region" description="Basic and acidic residues" evidence="1">
    <location>
        <begin position="32"/>
        <end position="42"/>
    </location>
</feature>
<dbReference type="Proteomes" id="UP000664169">
    <property type="component" value="Unassembled WGS sequence"/>
</dbReference>
<dbReference type="EMBL" id="CAJPDQ010000002">
    <property type="protein sequence ID" value="CAF9904892.1"/>
    <property type="molecule type" value="Genomic_DNA"/>
</dbReference>
<evidence type="ECO:0000313" key="2">
    <source>
        <dbReference type="EMBL" id="CAF9904892.1"/>
    </source>
</evidence>
<proteinExistence type="predicted"/>
<comment type="caution">
    <text evidence="2">The sequence shown here is derived from an EMBL/GenBank/DDBJ whole genome shotgun (WGS) entry which is preliminary data.</text>
</comment>
<accession>A0A8H3EIY6</accession>
<evidence type="ECO:0000256" key="1">
    <source>
        <dbReference type="SAM" id="MobiDB-lite"/>
    </source>
</evidence>
<evidence type="ECO:0000313" key="3">
    <source>
        <dbReference type="Proteomes" id="UP000664169"/>
    </source>
</evidence>
<gene>
    <name evidence="2" type="ORF">GOMPHAMPRED_002978</name>
</gene>
<sequence length="67" mass="6993">MSDQKEQQAAPAPQQQPQQAAPAPQQQNPPPQEHHHTKDFAKKLGNAATFGAGATAGADLVNGLIGR</sequence>
<name>A0A8H3EIY6_9LECA</name>
<protein>
    <submittedName>
        <fullName evidence="2">Uncharacterized protein</fullName>
    </submittedName>
</protein>